<reference evidence="2 3" key="1">
    <citation type="submission" date="2016-07" db="EMBL/GenBank/DDBJ databases">
        <title>Draft Genome Sequence of Methylobrevis pamukkalensis PK2.</title>
        <authorList>
            <person name="Vasilenko O.V."/>
            <person name="Doronina N.V."/>
            <person name="Shmareva M.N."/>
            <person name="Tarlachkov S.V."/>
            <person name="Mustakhimov I."/>
            <person name="Trotsenko Y.A."/>
        </authorList>
    </citation>
    <scope>NUCLEOTIDE SEQUENCE [LARGE SCALE GENOMIC DNA]</scope>
    <source>
        <strain evidence="2 3">PK2</strain>
    </source>
</reference>
<dbReference type="AlphaFoldDB" id="A0A1E3H567"/>
<feature type="region of interest" description="Disordered" evidence="1">
    <location>
        <begin position="1"/>
        <end position="38"/>
    </location>
</feature>
<protein>
    <submittedName>
        <fullName evidence="2">Uncharacterized protein</fullName>
    </submittedName>
</protein>
<organism evidence="2 3">
    <name type="scientific">Methylobrevis pamukkalensis</name>
    <dbReference type="NCBI Taxonomy" id="1439726"/>
    <lineage>
        <taxon>Bacteria</taxon>
        <taxon>Pseudomonadati</taxon>
        <taxon>Pseudomonadota</taxon>
        <taxon>Alphaproteobacteria</taxon>
        <taxon>Hyphomicrobiales</taxon>
        <taxon>Pleomorphomonadaceae</taxon>
        <taxon>Methylobrevis</taxon>
    </lineage>
</organism>
<evidence type="ECO:0000256" key="1">
    <source>
        <dbReference type="SAM" id="MobiDB-lite"/>
    </source>
</evidence>
<dbReference type="EMBL" id="MCRJ01000044">
    <property type="protein sequence ID" value="ODN70641.1"/>
    <property type="molecule type" value="Genomic_DNA"/>
</dbReference>
<name>A0A1E3H567_9HYPH</name>
<accession>A0A1E3H567</accession>
<keyword evidence="3" id="KW-1185">Reference proteome</keyword>
<dbReference type="RefSeq" id="WP_069306789.1">
    <property type="nucleotide sequence ID" value="NZ_MCRJ01000044.1"/>
</dbReference>
<sequence>MDKAHDRAQAEEAHPLHPDVGPRPVAHAGDGLGPLPQDRLAQRGDAMVCKVIEIARTLVMSALAKLVEPAPADAVHRGLDPAP</sequence>
<evidence type="ECO:0000313" key="3">
    <source>
        <dbReference type="Proteomes" id="UP000094622"/>
    </source>
</evidence>
<evidence type="ECO:0000313" key="2">
    <source>
        <dbReference type="EMBL" id="ODN70641.1"/>
    </source>
</evidence>
<dbReference type="Proteomes" id="UP000094622">
    <property type="component" value="Unassembled WGS sequence"/>
</dbReference>
<comment type="caution">
    <text evidence="2">The sequence shown here is derived from an EMBL/GenBank/DDBJ whole genome shotgun (WGS) entry which is preliminary data.</text>
</comment>
<proteinExistence type="predicted"/>
<gene>
    <name evidence="2" type="ORF">A6302_02063</name>
</gene>
<feature type="compositionally biased region" description="Basic and acidic residues" evidence="1">
    <location>
        <begin position="1"/>
        <end position="17"/>
    </location>
</feature>